<dbReference type="InterPro" id="IPR036413">
    <property type="entry name" value="YaeB-like_sf"/>
</dbReference>
<evidence type="ECO:0000313" key="4">
    <source>
        <dbReference type="EMBL" id="RXS61443.1"/>
    </source>
</evidence>
<keyword evidence="1" id="KW-0949">S-adenosyl-L-methionine</keyword>
<protein>
    <submittedName>
        <fullName evidence="4">S-adenosylmethionine-dependent methyltransferase</fullName>
    </submittedName>
</protein>
<reference evidence="4 5" key="1">
    <citation type="submission" date="2019-01" db="EMBL/GenBank/DDBJ databases">
        <title>Draft genome sequences of the type strain Streptomyces sioyaensis DSM 40032 and its novel strain, TM32, a thermotolerant antibiotics-producing actinobacterium.</title>
        <authorList>
            <person name="Nakaew N."/>
            <person name="Lumyong S."/>
            <person name="Sloan W.T."/>
            <person name="Sungthong R."/>
        </authorList>
    </citation>
    <scope>NUCLEOTIDE SEQUENCE [LARGE SCALE GENOMIC DNA]</scope>
    <source>
        <strain evidence="4 5">DSM 40032</strain>
    </source>
</reference>
<dbReference type="SUPFAM" id="SSF118196">
    <property type="entry name" value="YaeB-like"/>
    <property type="match status" value="1"/>
</dbReference>
<evidence type="ECO:0000313" key="5">
    <source>
        <dbReference type="Proteomes" id="UP000289482"/>
    </source>
</evidence>
<dbReference type="Proteomes" id="UP000289482">
    <property type="component" value="Unassembled WGS sequence"/>
</dbReference>
<keyword evidence="4" id="KW-0808">Transferase</keyword>
<evidence type="ECO:0000256" key="1">
    <source>
        <dbReference type="ARBA" id="ARBA00022691"/>
    </source>
</evidence>
<dbReference type="Gene3D" id="2.40.30.70">
    <property type="entry name" value="YaeB-like"/>
    <property type="match status" value="1"/>
</dbReference>
<feature type="domain" description="TsaA-like" evidence="3">
    <location>
        <begin position="14"/>
        <end position="147"/>
    </location>
</feature>
<dbReference type="GO" id="GO:0008168">
    <property type="term" value="F:methyltransferase activity"/>
    <property type="evidence" value="ECO:0007669"/>
    <property type="project" value="UniProtKB-KW"/>
</dbReference>
<dbReference type="InterPro" id="IPR040372">
    <property type="entry name" value="YaeB-like"/>
</dbReference>
<dbReference type="InterPro" id="IPR036414">
    <property type="entry name" value="YaeB_N_sf"/>
</dbReference>
<dbReference type="RefSeq" id="WP_129250222.1">
    <property type="nucleotide sequence ID" value="NZ_JABZEL010000010.1"/>
</dbReference>
<dbReference type="PANTHER" id="PTHR12818:SF0">
    <property type="entry name" value="TRNA (ADENINE(37)-N6)-METHYLTRANSFERASE"/>
    <property type="match status" value="1"/>
</dbReference>
<sequence>MDRTARPQFDEITLRPIGQVVSLRGELTDDHWGEVPAVIRLDGAVYGEESLSGLTDFSHLEVVFHFHRVPEDEIESGARHPRGNPDWPVVGIFAQRGKNRPNRLGVSRCTLVKVDGLDVHVLGLDAVDGTPVLDIKPYLHEFGPRGELRQPQWATELVAQYY</sequence>
<dbReference type="InterPro" id="IPR023370">
    <property type="entry name" value="TrmO-like_N"/>
</dbReference>
<dbReference type="EMBL" id="SDIF01000102">
    <property type="protein sequence ID" value="RXS61443.1"/>
    <property type="molecule type" value="Genomic_DNA"/>
</dbReference>
<dbReference type="CDD" id="cd09281">
    <property type="entry name" value="UPF0066"/>
    <property type="match status" value="1"/>
</dbReference>
<dbReference type="AlphaFoldDB" id="A0A4Q1QU13"/>
<comment type="similarity">
    <text evidence="2">Belongs to the tRNA methyltransferase O family.</text>
</comment>
<evidence type="ECO:0000256" key="2">
    <source>
        <dbReference type="ARBA" id="ARBA00033753"/>
    </source>
</evidence>
<evidence type="ECO:0000259" key="3">
    <source>
        <dbReference type="PROSITE" id="PS51668"/>
    </source>
</evidence>
<gene>
    <name evidence="4" type="ORF">EST54_26410</name>
</gene>
<dbReference type="Pfam" id="PF01980">
    <property type="entry name" value="TrmO_N"/>
    <property type="match status" value="1"/>
</dbReference>
<dbReference type="GO" id="GO:0032259">
    <property type="term" value="P:methylation"/>
    <property type="evidence" value="ECO:0007669"/>
    <property type="project" value="UniProtKB-KW"/>
</dbReference>
<name>A0A4Q1QU13_9ACTN</name>
<comment type="caution">
    <text evidence="4">The sequence shown here is derived from an EMBL/GenBank/DDBJ whole genome shotgun (WGS) entry which is preliminary data.</text>
</comment>
<organism evidence="4 5">
    <name type="scientific">Streptomyces sioyaensis</name>
    <dbReference type="NCBI Taxonomy" id="67364"/>
    <lineage>
        <taxon>Bacteria</taxon>
        <taxon>Bacillati</taxon>
        <taxon>Actinomycetota</taxon>
        <taxon>Actinomycetes</taxon>
        <taxon>Kitasatosporales</taxon>
        <taxon>Streptomycetaceae</taxon>
        <taxon>Streptomyces</taxon>
    </lineage>
</organism>
<keyword evidence="4" id="KW-0489">Methyltransferase</keyword>
<dbReference type="PROSITE" id="PS51668">
    <property type="entry name" value="TSAA_2"/>
    <property type="match status" value="1"/>
</dbReference>
<dbReference type="GeneID" id="95781447"/>
<accession>A0A4Q1QU13</accession>
<dbReference type="PANTHER" id="PTHR12818">
    <property type="entry name" value="TRNA (ADENINE(37)-N6)-METHYLTRANSFERASE"/>
    <property type="match status" value="1"/>
</dbReference>
<keyword evidence="5" id="KW-1185">Reference proteome</keyword>
<proteinExistence type="inferred from homology"/>